<keyword evidence="1" id="KW-0614">Plasmid</keyword>
<accession>B8IW77</accession>
<gene>
    <name evidence="1" type="ordered locus">Mnod_8581</name>
</gene>
<dbReference type="AlphaFoldDB" id="B8IW77"/>
<protein>
    <submittedName>
        <fullName evidence="1">Uncharacterized protein</fullName>
    </submittedName>
</protein>
<proteinExistence type="predicted"/>
<evidence type="ECO:0000313" key="2">
    <source>
        <dbReference type="Proteomes" id="UP000008207"/>
    </source>
</evidence>
<organism evidence="1 2">
    <name type="scientific">Methylobacterium nodulans (strain LMG 21967 / CNCM I-2342 / ORS 2060)</name>
    <dbReference type="NCBI Taxonomy" id="460265"/>
    <lineage>
        <taxon>Bacteria</taxon>
        <taxon>Pseudomonadati</taxon>
        <taxon>Pseudomonadota</taxon>
        <taxon>Alphaproteobacteria</taxon>
        <taxon>Hyphomicrobiales</taxon>
        <taxon>Methylobacteriaceae</taxon>
        <taxon>Methylobacterium</taxon>
    </lineage>
</organism>
<sequence>MSANVSAVSDGTLVARQASSKPLILRVRWERVTKRKSEMLEDVCPS</sequence>
<geneLocation type="plasmid" evidence="1 2">
    <name>pMNOD01</name>
</geneLocation>
<name>B8IW77_METNO</name>
<evidence type="ECO:0000313" key="1">
    <source>
        <dbReference type="EMBL" id="ACL62667.1"/>
    </source>
</evidence>
<dbReference type="KEGG" id="mno:Mnod_8581"/>
<reference evidence="2" key="1">
    <citation type="submission" date="2009-01" db="EMBL/GenBank/DDBJ databases">
        <title>Complete sequence of plasmid 1 of Methylobacterium nodulans ORS 2060.</title>
        <authorList>
            <consortium name="US DOE Joint Genome Institute"/>
            <person name="Lucas S."/>
            <person name="Copeland A."/>
            <person name="Lapidus A."/>
            <person name="Glavina del Rio T."/>
            <person name="Dalin E."/>
            <person name="Tice H."/>
            <person name="Bruce D."/>
            <person name="Goodwin L."/>
            <person name="Pitluck S."/>
            <person name="Sims D."/>
            <person name="Brettin T."/>
            <person name="Detter J.C."/>
            <person name="Han C."/>
            <person name="Larimer F."/>
            <person name="Land M."/>
            <person name="Hauser L."/>
            <person name="Kyrpides N."/>
            <person name="Ivanova N."/>
            <person name="Marx C.J."/>
            <person name="Richardson P."/>
        </authorList>
    </citation>
    <scope>NUCLEOTIDE SEQUENCE [LARGE SCALE GENOMIC DNA]</scope>
    <source>
        <strain evidence="2">LMG 21967 / CNCM I-2342 / ORS 2060</strain>
        <plasmid evidence="2">Plasmid pMNOD01</plasmid>
    </source>
</reference>
<keyword evidence="2" id="KW-1185">Reference proteome</keyword>
<dbReference type="EMBL" id="CP001350">
    <property type="protein sequence ID" value="ACL62667.1"/>
    <property type="molecule type" value="Genomic_DNA"/>
</dbReference>
<dbReference type="Proteomes" id="UP000008207">
    <property type="component" value="Plasmid pMNOD01"/>
</dbReference>
<dbReference type="HOGENOM" id="CLU_3185713_0_0_5"/>